<dbReference type="EMBL" id="JANBUL010000238">
    <property type="protein sequence ID" value="KAJ2778272.1"/>
    <property type="molecule type" value="Genomic_DNA"/>
</dbReference>
<comment type="caution">
    <text evidence="1">The sequence shown here is derived from an EMBL/GenBank/DDBJ whole genome shotgun (WGS) entry which is preliminary data.</text>
</comment>
<proteinExistence type="predicted"/>
<organism evidence="1 2">
    <name type="scientific">Coemansia javaensis</name>
    <dbReference type="NCBI Taxonomy" id="2761396"/>
    <lineage>
        <taxon>Eukaryota</taxon>
        <taxon>Fungi</taxon>
        <taxon>Fungi incertae sedis</taxon>
        <taxon>Zoopagomycota</taxon>
        <taxon>Kickxellomycotina</taxon>
        <taxon>Kickxellomycetes</taxon>
        <taxon>Kickxellales</taxon>
        <taxon>Kickxellaceae</taxon>
        <taxon>Coemansia</taxon>
    </lineage>
</organism>
<accession>A0A9W8LEG4</accession>
<evidence type="ECO:0000313" key="2">
    <source>
        <dbReference type="Proteomes" id="UP001140217"/>
    </source>
</evidence>
<gene>
    <name evidence="1" type="ORF">H4R18_004692</name>
</gene>
<keyword evidence="2" id="KW-1185">Reference proteome</keyword>
<dbReference type="AlphaFoldDB" id="A0A9W8LEG4"/>
<dbReference type="Proteomes" id="UP001140217">
    <property type="component" value="Unassembled WGS sequence"/>
</dbReference>
<sequence length="76" mass="7839">MAIDVAADAALSAAMVQAVAMVAGSERGECWGLVDRRTGEPLAPDMAVAAHDGAPLTLRRAPPALLQTVPRSMQIT</sequence>
<protein>
    <submittedName>
        <fullName evidence="1">Uncharacterized protein</fullName>
    </submittedName>
</protein>
<evidence type="ECO:0000313" key="1">
    <source>
        <dbReference type="EMBL" id="KAJ2778272.1"/>
    </source>
</evidence>
<name>A0A9W8LEG4_9FUNG</name>
<reference evidence="1" key="1">
    <citation type="submission" date="2022-07" db="EMBL/GenBank/DDBJ databases">
        <title>Phylogenomic reconstructions and comparative analyses of Kickxellomycotina fungi.</title>
        <authorList>
            <person name="Reynolds N.K."/>
            <person name="Stajich J.E."/>
            <person name="Barry K."/>
            <person name="Grigoriev I.V."/>
            <person name="Crous P."/>
            <person name="Smith M.E."/>
        </authorList>
    </citation>
    <scope>NUCLEOTIDE SEQUENCE</scope>
    <source>
        <strain evidence="1">NBRC 105414</strain>
    </source>
</reference>